<dbReference type="Proteomes" id="UP000708298">
    <property type="component" value="Unassembled WGS sequence"/>
</dbReference>
<dbReference type="RefSeq" id="WP_227319906.1">
    <property type="nucleotide sequence ID" value="NZ_JAESVB010000001.1"/>
</dbReference>
<keyword evidence="4" id="KW-1185">Reference proteome</keyword>
<evidence type="ECO:0000256" key="2">
    <source>
        <dbReference type="ARBA" id="ARBA00022801"/>
    </source>
</evidence>
<evidence type="ECO:0000313" key="3">
    <source>
        <dbReference type="EMBL" id="MCB8874259.1"/>
    </source>
</evidence>
<comment type="similarity">
    <text evidence="1">Belongs to the 4-hydroxybenzoyl-CoA thioesterase family.</text>
</comment>
<keyword evidence="2" id="KW-0378">Hydrolase</keyword>
<comment type="caution">
    <text evidence="3">The sequence shown here is derived from an EMBL/GenBank/DDBJ whole genome shotgun (WGS) entry which is preliminary data.</text>
</comment>
<dbReference type="InterPro" id="IPR050563">
    <property type="entry name" value="4-hydroxybenzoyl-CoA_TE"/>
</dbReference>
<evidence type="ECO:0000313" key="4">
    <source>
        <dbReference type="Proteomes" id="UP000708298"/>
    </source>
</evidence>
<organism evidence="3 4">
    <name type="scientific">Acidisoma silvae</name>
    <dbReference type="NCBI Taxonomy" id="2802396"/>
    <lineage>
        <taxon>Bacteria</taxon>
        <taxon>Pseudomonadati</taxon>
        <taxon>Pseudomonadota</taxon>
        <taxon>Alphaproteobacteria</taxon>
        <taxon>Acetobacterales</taxon>
        <taxon>Acidocellaceae</taxon>
        <taxon>Acidisoma</taxon>
    </lineage>
</organism>
<dbReference type="PANTHER" id="PTHR31793">
    <property type="entry name" value="4-HYDROXYBENZOYL-COA THIOESTERASE FAMILY MEMBER"/>
    <property type="match status" value="1"/>
</dbReference>
<dbReference type="CDD" id="cd00586">
    <property type="entry name" value="4HBT"/>
    <property type="match status" value="1"/>
</dbReference>
<proteinExistence type="inferred from homology"/>
<accession>A0A964DXU9</accession>
<gene>
    <name evidence="3" type="ORF">ASILVAE211_03615</name>
</gene>
<dbReference type="Gene3D" id="3.10.129.10">
    <property type="entry name" value="Hotdog Thioesterase"/>
    <property type="match status" value="1"/>
</dbReference>
<evidence type="ECO:0000256" key="1">
    <source>
        <dbReference type="ARBA" id="ARBA00005953"/>
    </source>
</evidence>
<reference evidence="3" key="1">
    <citation type="journal article" date="2021" name="Microorganisms">
        <title>Acidisoma silvae sp. nov. and Acidisomacellulosilytica sp. nov., Two Acidophilic Bacteria Isolated from Decaying Wood, Hydrolyzing Cellulose and Producing Poly-3-hydroxybutyrate.</title>
        <authorList>
            <person name="Mieszkin S."/>
            <person name="Pouder E."/>
            <person name="Uroz S."/>
            <person name="Simon-Colin C."/>
            <person name="Alain K."/>
        </authorList>
    </citation>
    <scope>NUCLEOTIDE SEQUENCE</scope>
    <source>
        <strain evidence="3">HW T2.11</strain>
    </source>
</reference>
<sequence>MEPEYDPTLRETYRVWGREQVRYSDTDAQGHVNNVSYAAYLETGRTTLAQACGLPIGLHNGKHTVLARVEIDYRAEVHWPASLDLGSAVVKIGRSSVTVIQAIFHGDRCVAMGREVMVMVETATGQSTLIPDDVREKLLTIAGVAGLAKS</sequence>
<dbReference type="EMBL" id="JAESVB010000001">
    <property type="protein sequence ID" value="MCB8874259.1"/>
    <property type="molecule type" value="Genomic_DNA"/>
</dbReference>
<dbReference type="GO" id="GO:0047617">
    <property type="term" value="F:fatty acyl-CoA hydrolase activity"/>
    <property type="evidence" value="ECO:0007669"/>
    <property type="project" value="TreeGrafter"/>
</dbReference>
<dbReference type="SUPFAM" id="SSF54637">
    <property type="entry name" value="Thioesterase/thiol ester dehydrase-isomerase"/>
    <property type="match status" value="1"/>
</dbReference>
<name>A0A964DXU9_9PROT</name>
<dbReference type="AlphaFoldDB" id="A0A964DXU9"/>
<reference evidence="3" key="2">
    <citation type="submission" date="2021-01" db="EMBL/GenBank/DDBJ databases">
        <authorList>
            <person name="Mieszkin S."/>
            <person name="Pouder E."/>
            <person name="Alain K."/>
        </authorList>
    </citation>
    <scope>NUCLEOTIDE SEQUENCE</scope>
    <source>
        <strain evidence="3">HW T2.11</strain>
    </source>
</reference>
<dbReference type="PANTHER" id="PTHR31793:SF27">
    <property type="entry name" value="NOVEL THIOESTERASE SUPERFAMILY DOMAIN AND SAPOSIN A-TYPE DOMAIN CONTAINING PROTEIN (0610012H03RIK)"/>
    <property type="match status" value="1"/>
</dbReference>
<protein>
    <submittedName>
        <fullName evidence="3">Acyl-CoA thioesterase</fullName>
    </submittedName>
</protein>
<dbReference type="Pfam" id="PF13279">
    <property type="entry name" value="4HBT_2"/>
    <property type="match status" value="1"/>
</dbReference>
<dbReference type="InterPro" id="IPR029069">
    <property type="entry name" value="HotDog_dom_sf"/>
</dbReference>